<dbReference type="Proteomes" id="UP000000370">
    <property type="component" value="Chromosome"/>
</dbReference>
<feature type="transmembrane region" description="Helical" evidence="7">
    <location>
        <begin position="217"/>
        <end position="234"/>
    </location>
</feature>
<dbReference type="HOGENOM" id="CLU_016047_0_1_9"/>
<dbReference type="GO" id="GO:0055085">
    <property type="term" value="P:transmembrane transport"/>
    <property type="evidence" value="ECO:0007669"/>
    <property type="project" value="InterPro"/>
</dbReference>
<dbReference type="PROSITE" id="PS50928">
    <property type="entry name" value="ABC_TM1"/>
    <property type="match status" value="1"/>
</dbReference>
<feature type="domain" description="ABC transmembrane type-1" evidence="8">
    <location>
        <begin position="77"/>
        <end position="293"/>
    </location>
</feature>
<dbReference type="Gene3D" id="1.10.3720.10">
    <property type="entry name" value="MetI-like"/>
    <property type="match status" value="1"/>
</dbReference>
<dbReference type="InterPro" id="IPR050809">
    <property type="entry name" value="UgpAE/MalFG_permease"/>
</dbReference>
<dbReference type="SUPFAM" id="SSF161098">
    <property type="entry name" value="MetI-like"/>
    <property type="match status" value="1"/>
</dbReference>
<dbReference type="RefSeq" id="WP_012199735.1">
    <property type="nucleotide sequence ID" value="NC_010001.1"/>
</dbReference>
<evidence type="ECO:0000256" key="4">
    <source>
        <dbReference type="ARBA" id="ARBA00022692"/>
    </source>
</evidence>
<dbReference type="EMBL" id="CP000885">
    <property type="protein sequence ID" value="ABX42081.1"/>
    <property type="molecule type" value="Genomic_DNA"/>
</dbReference>
<keyword evidence="4 7" id="KW-0812">Transmembrane</keyword>
<evidence type="ECO:0000256" key="6">
    <source>
        <dbReference type="ARBA" id="ARBA00023136"/>
    </source>
</evidence>
<dbReference type="eggNOG" id="COG4209">
    <property type="taxonomic scope" value="Bacteria"/>
</dbReference>
<feature type="transmembrane region" description="Helical" evidence="7">
    <location>
        <begin position="162"/>
        <end position="186"/>
    </location>
</feature>
<feature type="transmembrane region" description="Helical" evidence="7">
    <location>
        <begin position="112"/>
        <end position="133"/>
    </location>
</feature>
<dbReference type="PANTHER" id="PTHR43227:SF11">
    <property type="entry name" value="BLL4140 PROTEIN"/>
    <property type="match status" value="1"/>
</dbReference>
<keyword evidence="5 7" id="KW-1133">Transmembrane helix</keyword>
<dbReference type="STRING" id="357809.Cphy_1709"/>
<feature type="transmembrane region" description="Helical" evidence="7">
    <location>
        <begin position="272"/>
        <end position="293"/>
    </location>
</feature>
<keyword evidence="3" id="KW-1003">Cell membrane</keyword>
<feature type="transmembrane region" description="Helical" evidence="7">
    <location>
        <begin position="21"/>
        <end position="44"/>
    </location>
</feature>
<evidence type="ECO:0000256" key="7">
    <source>
        <dbReference type="RuleBase" id="RU363032"/>
    </source>
</evidence>
<dbReference type="Pfam" id="PF00528">
    <property type="entry name" value="BPD_transp_1"/>
    <property type="match status" value="1"/>
</dbReference>
<organism evidence="9 10">
    <name type="scientific">Lachnoclostridium phytofermentans (strain ATCC 700394 / DSM 18823 / ISDg)</name>
    <name type="common">Clostridium phytofermentans</name>
    <dbReference type="NCBI Taxonomy" id="357809"/>
    <lineage>
        <taxon>Bacteria</taxon>
        <taxon>Bacillati</taxon>
        <taxon>Bacillota</taxon>
        <taxon>Clostridia</taxon>
        <taxon>Lachnospirales</taxon>
        <taxon>Lachnospiraceae</taxon>
    </lineage>
</organism>
<dbReference type="AlphaFoldDB" id="A9KRK7"/>
<evidence type="ECO:0000256" key="5">
    <source>
        <dbReference type="ARBA" id="ARBA00022989"/>
    </source>
</evidence>
<comment type="similarity">
    <text evidence="7">Belongs to the binding-protein-dependent transport system permease family.</text>
</comment>
<sequence>MKDFLKNEMILWKKNRGLTILTLPAVIVLIVMCYLPMFGIIIAFKDYNYSLGILNSPWNGFKNFEFFFKSSDAWRITRNTLLYNSAYLIAGTSISVLFAICMNELSKRWIKVYQTVMFIPYFISWIVVGYLMTSFLDTQYGLMNRIISTLGGNTIGWYNTKAYWPFILIFMNIWKYVGYNTVIYYATIIGIDPSYYEAAKLDGAGGIQMIKYITLPMLKKIIIILFILSLGNIFRGDFGLHYFGTNNAGALYSVTDVIDTYAFRALRQMGDIPMASAVSAFQSTVGCITILIANRIIKKIDADAALL</sequence>
<evidence type="ECO:0000256" key="1">
    <source>
        <dbReference type="ARBA" id="ARBA00004651"/>
    </source>
</evidence>
<protein>
    <submittedName>
        <fullName evidence="9">Binding-protein-dependent transport systems inner membrane component</fullName>
    </submittedName>
</protein>
<evidence type="ECO:0000313" key="9">
    <source>
        <dbReference type="EMBL" id="ABX42081.1"/>
    </source>
</evidence>
<dbReference type="PANTHER" id="PTHR43227">
    <property type="entry name" value="BLL4140 PROTEIN"/>
    <property type="match status" value="1"/>
</dbReference>
<dbReference type="InterPro" id="IPR000515">
    <property type="entry name" value="MetI-like"/>
</dbReference>
<evidence type="ECO:0000259" key="8">
    <source>
        <dbReference type="PROSITE" id="PS50928"/>
    </source>
</evidence>
<keyword evidence="10" id="KW-1185">Reference proteome</keyword>
<feature type="transmembrane region" description="Helical" evidence="7">
    <location>
        <begin position="81"/>
        <end position="100"/>
    </location>
</feature>
<dbReference type="InterPro" id="IPR035906">
    <property type="entry name" value="MetI-like_sf"/>
</dbReference>
<dbReference type="CDD" id="cd06261">
    <property type="entry name" value="TM_PBP2"/>
    <property type="match status" value="1"/>
</dbReference>
<evidence type="ECO:0000256" key="3">
    <source>
        <dbReference type="ARBA" id="ARBA00022475"/>
    </source>
</evidence>
<gene>
    <name evidence="9" type="ordered locus">Cphy_1709</name>
</gene>
<reference evidence="10" key="1">
    <citation type="submission" date="2007-11" db="EMBL/GenBank/DDBJ databases">
        <title>Complete genome sequence of Clostridium phytofermentans ISDg.</title>
        <authorList>
            <person name="Leschine S.B."/>
            <person name="Warnick T.A."/>
            <person name="Blanchard J.L."/>
            <person name="Schnell D.J."/>
            <person name="Petit E.L."/>
            <person name="LaTouf W.G."/>
            <person name="Copeland A."/>
            <person name="Lucas S."/>
            <person name="Lapidus A."/>
            <person name="Barry K."/>
            <person name="Glavina del Rio T."/>
            <person name="Dalin E."/>
            <person name="Tice H."/>
            <person name="Pitluck S."/>
            <person name="Kiss H."/>
            <person name="Brettin T."/>
            <person name="Bruce D."/>
            <person name="Detter J.C."/>
            <person name="Han C."/>
            <person name="Kuske C."/>
            <person name="Schmutz J."/>
            <person name="Larimer F."/>
            <person name="Land M."/>
            <person name="Hauser L."/>
            <person name="Kyrpides N."/>
            <person name="Kim E.A."/>
            <person name="Richardson P."/>
        </authorList>
    </citation>
    <scope>NUCLEOTIDE SEQUENCE [LARGE SCALE GENOMIC DNA]</scope>
    <source>
        <strain evidence="10">ATCC 700394 / DSM 18823 / ISDg</strain>
    </source>
</reference>
<dbReference type="OrthoDB" id="9785836at2"/>
<comment type="subcellular location">
    <subcellularLocation>
        <location evidence="1 7">Cell membrane</location>
        <topology evidence="1 7">Multi-pass membrane protein</topology>
    </subcellularLocation>
</comment>
<proteinExistence type="inferred from homology"/>
<evidence type="ECO:0000256" key="2">
    <source>
        <dbReference type="ARBA" id="ARBA00022448"/>
    </source>
</evidence>
<accession>A9KRK7</accession>
<dbReference type="KEGG" id="cpy:Cphy_1709"/>
<name>A9KRK7_LACP7</name>
<evidence type="ECO:0000313" key="10">
    <source>
        <dbReference type="Proteomes" id="UP000000370"/>
    </source>
</evidence>
<dbReference type="GO" id="GO:0005886">
    <property type="term" value="C:plasma membrane"/>
    <property type="evidence" value="ECO:0007669"/>
    <property type="project" value="UniProtKB-SubCell"/>
</dbReference>
<keyword evidence="2 7" id="KW-0813">Transport</keyword>
<keyword evidence="6 7" id="KW-0472">Membrane</keyword>